<evidence type="ECO:0000313" key="5">
    <source>
        <dbReference type="EMBL" id="KAG8429082.1"/>
    </source>
</evidence>
<dbReference type="Pfam" id="PF00797">
    <property type="entry name" value="Acetyltransf_2"/>
    <property type="match status" value="1"/>
</dbReference>
<gene>
    <name evidence="7" type="ORF">GDO86_018124</name>
    <name evidence="5" type="ORF">GDO86_018340</name>
    <name evidence="6" type="ORF">GDO86_020138</name>
</gene>
<comment type="similarity">
    <text evidence="1 4">Belongs to the arylamine N-acetyltransferase family.</text>
</comment>
<dbReference type="Proteomes" id="UP000812440">
    <property type="component" value="Unassembled WGS sequence"/>
</dbReference>
<dbReference type="EMBL" id="JAACNH010006914">
    <property type="protein sequence ID" value="KAG8429459.1"/>
    <property type="molecule type" value="Genomic_DNA"/>
</dbReference>
<reference evidence="6" key="1">
    <citation type="thesis" date="2020" institute="ProQuest LLC" country="789 East Eisenhower Parkway, Ann Arbor, MI, USA">
        <title>Comparative Genomics and Chromosome Evolution.</title>
        <authorList>
            <person name="Mudd A.B."/>
        </authorList>
    </citation>
    <scope>NUCLEOTIDE SEQUENCE</scope>
    <source>
        <strain evidence="6">Female2</strain>
        <tissue evidence="6">Blood</tissue>
    </source>
</reference>
<evidence type="ECO:0000313" key="6">
    <source>
        <dbReference type="EMBL" id="KAG8429459.1"/>
    </source>
</evidence>
<evidence type="ECO:0000256" key="1">
    <source>
        <dbReference type="ARBA" id="ARBA00006547"/>
    </source>
</evidence>
<protein>
    <recommendedName>
        <fullName evidence="2">arylamine N-acetyltransferase</fullName>
        <ecNumber evidence="2">2.3.1.5</ecNumber>
    </recommendedName>
</protein>
<organism evidence="6 8">
    <name type="scientific">Hymenochirus boettgeri</name>
    <name type="common">Congo dwarf clawed frog</name>
    <dbReference type="NCBI Taxonomy" id="247094"/>
    <lineage>
        <taxon>Eukaryota</taxon>
        <taxon>Metazoa</taxon>
        <taxon>Chordata</taxon>
        <taxon>Craniata</taxon>
        <taxon>Vertebrata</taxon>
        <taxon>Euteleostomi</taxon>
        <taxon>Amphibia</taxon>
        <taxon>Batrachia</taxon>
        <taxon>Anura</taxon>
        <taxon>Pipoidea</taxon>
        <taxon>Pipidae</taxon>
        <taxon>Pipinae</taxon>
        <taxon>Hymenochirus</taxon>
    </lineage>
</organism>
<dbReference type="EMBL" id="JAACNH010013820">
    <property type="protein sequence ID" value="KAG8429082.1"/>
    <property type="molecule type" value="Genomic_DNA"/>
</dbReference>
<dbReference type="OrthoDB" id="10260017at2759"/>
<dbReference type="InterPro" id="IPR038765">
    <property type="entry name" value="Papain-like_cys_pep_sf"/>
</dbReference>
<name>A0A8T2IA34_9PIPI</name>
<evidence type="ECO:0000256" key="2">
    <source>
        <dbReference type="ARBA" id="ARBA00012701"/>
    </source>
</evidence>
<dbReference type="InterPro" id="IPR053710">
    <property type="entry name" value="Arylamine_NAT_domain_sf"/>
</dbReference>
<dbReference type="PANTHER" id="PTHR11786:SF3">
    <property type="entry name" value="ARYLAMINE N-ACETYLTRANSFERASE"/>
    <property type="match status" value="1"/>
</dbReference>
<evidence type="ECO:0000313" key="7">
    <source>
        <dbReference type="EMBL" id="KAG8431580.1"/>
    </source>
</evidence>
<comment type="caution">
    <text evidence="6">The sequence shown here is derived from an EMBL/GenBank/DDBJ whole genome shotgun (WGS) entry which is preliminary data.</text>
</comment>
<dbReference type="SUPFAM" id="SSF54001">
    <property type="entry name" value="Cysteine proteinases"/>
    <property type="match status" value="1"/>
</dbReference>
<dbReference type="EC" id="2.3.1.5" evidence="2"/>
<keyword evidence="4" id="KW-0808">Transferase</keyword>
<keyword evidence="8" id="KW-1185">Reference proteome</keyword>
<accession>A0A8T2IA34</accession>
<dbReference type="PRINTS" id="PR01543">
    <property type="entry name" value="ANATRNSFRASE"/>
</dbReference>
<sequence>MDLKLYLQRIGVDSLQPPSLTALRELHYQHLISVPFESLSFHCGERIFLDVEISYEKIVRRRRGGCCYESNGLFLWALQELGYHVVVHAAQINSNFPGLFGPPSHVVLVVKLDGRKWLCDVGFGEGIIFPIPLEDEREEEQNGWTFLMREEEEEWYLDKKVENGWRNIYKFTLTERRFEDFVEMCDYHQSSPSSIIFCKSFCSLPIPRGRVTYIGHRLISTELTAGGGTVKTTRDLTEEEIPEVLRDKFGIVLSRKLVPKDEDPTPPNYDYQHE</sequence>
<dbReference type="InterPro" id="IPR001447">
    <property type="entry name" value="Arylamine_N-AcTrfase"/>
</dbReference>
<evidence type="ECO:0000313" key="8">
    <source>
        <dbReference type="Proteomes" id="UP000812440"/>
    </source>
</evidence>
<evidence type="ECO:0000256" key="4">
    <source>
        <dbReference type="RuleBase" id="RU003452"/>
    </source>
</evidence>
<proteinExistence type="inferred from homology"/>
<evidence type="ECO:0000256" key="3">
    <source>
        <dbReference type="ARBA" id="ARBA00023315"/>
    </source>
</evidence>
<dbReference type="PANTHER" id="PTHR11786">
    <property type="entry name" value="N-HYDROXYARYLAMINE O-ACETYLTRANSFERASE"/>
    <property type="match status" value="1"/>
</dbReference>
<dbReference type="GO" id="GO:0004060">
    <property type="term" value="F:arylamine N-acetyltransferase activity"/>
    <property type="evidence" value="ECO:0007669"/>
    <property type="project" value="UniProtKB-EC"/>
</dbReference>
<keyword evidence="3 4" id="KW-0012">Acyltransferase</keyword>
<dbReference type="EMBL" id="JAACNH010000133">
    <property type="protein sequence ID" value="KAG8431580.1"/>
    <property type="molecule type" value="Genomic_DNA"/>
</dbReference>
<dbReference type="AlphaFoldDB" id="A0A8T2IA34"/>
<dbReference type="Gene3D" id="3.30.2140.20">
    <property type="match status" value="1"/>
</dbReference>